<dbReference type="EMBL" id="JXXN02003352">
    <property type="protein sequence ID" value="THD21667.1"/>
    <property type="molecule type" value="Genomic_DNA"/>
</dbReference>
<feature type="transmembrane region" description="Helical" evidence="1">
    <location>
        <begin position="52"/>
        <end position="75"/>
    </location>
</feature>
<evidence type="ECO:0000313" key="3">
    <source>
        <dbReference type="EMBL" id="THD21667.1"/>
    </source>
</evidence>
<feature type="transmembrane region" description="Helical" evidence="1">
    <location>
        <begin position="18"/>
        <end position="40"/>
    </location>
</feature>
<sequence length="380" mass="43294">MVAENEKDMDQFDDTNNYLFVFMIVGLITLFPLAILTAVITFKVNMPRICRFICLCTTLTLGSAVAAMLLLYFALGPRELHLARGDQLLEGHFTDGYVMSVHRVRSWACESLTIYANRLGVTMWAISVSPNLGPMENYSVTMQNWSMPAQVRFRLSRGDKFGVRNQTGPVTVVALKGIRAYEEWDKSGVYQPGYEKCCAWNVFEPNSSDLKIQTADVDAIYTLIIREKRYLKDPRAVDQLNESLFTGAVDFHRVRWTPTPCDPIVCDGSLRACNTGKTAERYIIEYSLQPMSAPPYDVVHVRILCHPRHWALGLLFSLVPLLIASITLAVWRYRLKRAKQLHCLDHTLDRIPQPNFENNQGNKHNETYHAQNPAFELDLV</sequence>
<keyword evidence="1" id="KW-0812">Transmembrane</keyword>
<keyword evidence="4" id="KW-1185">Reference proteome</keyword>
<dbReference type="Proteomes" id="UP000230066">
    <property type="component" value="Unassembled WGS sequence"/>
</dbReference>
<gene>
    <name evidence="3" type="ORF">D915_007457</name>
</gene>
<keyword evidence="1" id="KW-0472">Membrane</keyword>
<dbReference type="Pfam" id="PF19001">
    <property type="entry name" value="DUF5730"/>
    <property type="match status" value="1"/>
</dbReference>
<name>A0A4E0RLG3_FASHE</name>
<evidence type="ECO:0000259" key="2">
    <source>
        <dbReference type="Pfam" id="PF19001"/>
    </source>
</evidence>
<feature type="transmembrane region" description="Helical" evidence="1">
    <location>
        <begin position="310"/>
        <end position="331"/>
    </location>
</feature>
<organism evidence="3 4">
    <name type="scientific">Fasciola hepatica</name>
    <name type="common">Liver fluke</name>
    <dbReference type="NCBI Taxonomy" id="6192"/>
    <lineage>
        <taxon>Eukaryota</taxon>
        <taxon>Metazoa</taxon>
        <taxon>Spiralia</taxon>
        <taxon>Lophotrochozoa</taxon>
        <taxon>Platyhelminthes</taxon>
        <taxon>Trematoda</taxon>
        <taxon>Digenea</taxon>
        <taxon>Plagiorchiida</taxon>
        <taxon>Echinostomata</taxon>
        <taxon>Echinostomatoidea</taxon>
        <taxon>Fasciolidae</taxon>
        <taxon>Fasciola</taxon>
    </lineage>
</organism>
<protein>
    <recommendedName>
        <fullName evidence="2">DUF5730 domain-containing protein</fullName>
    </recommendedName>
</protein>
<reference evidence="3" key="1">
    <citation type="submission" date="2019-03" db="EMBL/GenBank/DDBJ databases">
        <title>Improved annotation for the trematode Fasciola hepatica.</title>
        <authorList>
            <person name="Choi Y.-J."/>
            <person name="Martin J."/>
            <person name="Mitreva M."/>
        </authorList>
    </citation>
    <scope>NUCLEOTIDE SEQUENCE [LARGE SCALE GENOMIC DNA]</scope>
</reference>
<evidence type="ECO:0000256" key="1">
    <source>
        <dbReference type="SAM" id="Phobius"/>
    </source>
</evidence>
<feature type="domain" description="DUF5730" evidence="2">
    <location>
        <begin position="46"/>
        <end position="226"/>
    </location>
</feature>
<evidence type="ECO:0000313" key="4">
    <source>
        <dbReference type="Proteomes" id="UP000230066"/>
    </source>
</evidence>
<accession>A0A4E0RLG3</accession>
<dbReference type="InterPro" id="IPR043788">
    <property type="entry name" value="DUF5730"/>
</dbReference>
<comment type="caution">
    <text evidence="3">The sequence shown here is derived from an EMBL/GenBank/DDBJ whole genome shotgun (WGS) entry which is preliminary data.</text>
</comment>
<keyword evidence="1" id="KW-1133">Transmembrane helix</keyword>
<proteinExistence type="predicted"/>
<dbReference type="AlphaFoldDB" id="A0A4E0RLG3"/>